<dbReference type="InterPro" id="IPR037522">
    <property type="entry name" value="HD_GYP_dom"/>
</dbReference>
<evidence type="ECO:0000313" key="3">
    <source>
        <dbReference type="Proteomes" id="UP000196531"/>
    </source>
</evidence>
<proteinExistence type="predicted"/>
<gene>
    <name evidence="2" type="ORF">A9Q84_08325</name>
</gene>
<dbReference type="SUPFAM" id="SSF109604">
    <property type="entry name" value="HD-domain/PDEase-like"/>
    <property type="match status" value="1"/>
</dbReference>
<accession>A0A1Y5FA21</accession>
<dbReference type="Pfam" id="PF13487">
    <property type="entry name" value="HD_5"/>
    <property type="match status" value="1"/>
</dbReference>
<reference evidence="3" key="1">
    <citation type="journal article" date="2017" name="Proc. Natl. Acad. Sci. U.S.A.">
        <title>Simulation of Deepwater Horizon oil plume reveals substrate specialization within a complex community of hydrocarbon-degraders.</title>
        <authorList>
            <person name="Hu P."/>
            <person name="Dubinsky E.A."/>
            <person name="Probst A.J."/>
            <person name="Wang J."/>
            <person name="Sieber C.M.K."/>
            <person name="Tom L.M."/>
            <person name="Gardinali P."/>
            <person name="Banfield J.F."/>
            <person name="Atlas R.M."/>
            <person name="Andersen G.L."/>
        </authorList>
    </citation>
    <scope>NUCLEOTIDE SEQUENCE [LARGE SCALE GENOMIC DNA]</scope>
</reference>
<organism evidence="2 3">
    <name type="scientific">Halobacteriovorax marinus</name>
    <dbReference type="NCBI Taxonomy" id="97084"/>
    <lineage>
        <taxon>Bacteria</taxon>
        <taxon>Pseudomonadati</taxon>
        <taxon>Bdellovibrionota</taxon>
        <taxon>Bacteriovoracia</taxon>
        <taxon>Bacteriovoracales</taxon>
        <taxon>Halobacteriovoraceae</taxon>
        <taxon>Halobacteriovorax</taxon>
    </lineage>
</organism>
<evidence type="ECO:0000313" key="2">
    <source>
        <dbReference type="EMBL" id="OUR96351.1"/>
    </source>
</evidence>
<dbReference type="SMART" id="SM00471">
    <property type="entry name" value="HDc"/>
    <property type="match status" value="1"/>
</dbReference>
<dbReference type="PANTHER" id="PTHR43155:SF2">
    <property type="entry name" value="CYCLIC DI-GMP PHOSPHODIESTERASE PA4108"/>
    <property type="match status" value="1"/>
</dbReference>
<feature type="domain" description="HD-GYP" evidence="1">
    <location>
        <begin position="130"/>
        <end position="313"/>
    </location>
</feature>
<dbReference type="Proteomes" id="UP000196531">
    <property type="component" value="Unassembled WGS sequence"/>
</dbReference>
<dbReference type="CDD" id="cd00077">
    <property type="entry name" value="HDc"/>
    <property type="match status" value="1"/>
</dbReference>
<name>A0A1Y5FA21_9BACT</name>
<dbReference type="PANTHER" id="PTHR43155">
    <property type="entry name" value="CYCLIC DI-GMP PHOSPHODIESTERASE PA4108-RELATED"/>
    <property type="match status" value="1"/>
</dbReference>
<dbReference type="AlphaFoldDB" id="A0A1Y5FA21"/>
<sequence length="313" mass="35505">MEYLEISLEILEKFKRPLKFDVYIKRTETSYTKIFKSDDVIDRERVAQYRKKGVNSFYVEENDYSIYCLYVEKIGDVLAGSIGKFTPEESSAFIKELVNFTMHEMILKNNIDERTIKSAGNVVSSCIDTLNTNPKGFVKILSLMSNQPYIVKHSIAVSLFSVMLAKKYGIESESTISHIGLGGFLHDVGVGQLTFDPEDVETLTPEQRKEVWRHPELGRQQLDQIKGIRTEVLQIVTQHHEQPNGRGYPNGLLGLNIFLPARIVAVADTFSSLIVKRSFRDSFSCEKALSIMAEETGKFDTKILAVLNGMFIK</sequence>
<dbReference type="PROSITE" id="PS51832">
    <property type="entry name" value="HD_GYP"/>
    <property type="match status" value="1"/>
</dbReference>
<evidence type="ECO:0000259" key="1">
    <source>
        <dbReference type="PROSITE" id="PS51832"/>
    </source>
</evidence>
<dbReference type="Gene3D" id="1.10.3210.10">
    <property type="entry name" value="Hypothetical protein af1432"/>
    <property type="match status" value="1"/>
</dbReference>
<dbReference type="EMBL" id="MAAO01000006">
    <property type="protein sequence ID" value="OUR96351.1"/>
    <property type="molecule type" value="Genomic_DNA"/>
</dbReference>
<dbReference type="InterPro" id="IPR003607">
    <property type="entry name" value="HD/PDEase_dom"/>
</dbReference>
<comment type="caution">
    <text evidence="2">The sequence shown here is derived from an EMBL/GenBank/DDBJ whole genome shotgun (WGS) entry which is preliminary data.</text>
</comment>
<protein>
    <recommendedName>
        <fullName evidence="1">HD-GYP domain-containing protein</fullName>
    </recommendedName>
</protein>